<evidence type="ECO:0000313" key="3">
    <source>
        <dbReference type="Proteomes" id="UP001614394"/>
    </source>
</evidence>
<protein>
    <submittedName>
        <fullName evidence="2">Uncharacterized protein</fullName>
    </submittedName>
</protein>
<name>A0ABW8CHB6_9ACTN</name>
<evidence type="ECO:0000256" key="1">
    <source>
        <dbReference type="SAM" id="MobiDB-lite"/>
    </source>
</evidence>
<feature type="region of interest" description="Disordered" evidence="1">
    <location>
        <begin position="1"/>
        <end position="24"/>
    </location>
</feature>
<dbReference type="Proteomes" id="UP001614394">
    <property type="component" value="Unassembled WGS sequence"/>
</dbReference>
<dbReference type="RefSeq" id="WP_399655377.1">
    <property type="nucleotide sequence ID" value="NZ_JBITYG010000010.1"/>
</dbReference>
<evidence type="ECO:0000313" key="2">
    <source>
        <dbReference type="EMBL" id="MFI9104760.1"/>
    </source>
</evidence>
<accession>A0ABW8CHB6</accession>
<sequence length="56" mass="5933">MTTETFTPGPSAAGSTALGTHHEHPRHLLGSTLRAVRVFAQTAVEVILLGSEGKHR</sequence>
<keyword evidence="3" id="KW-1185">Reference proteome</keyword>
<comment type="caution">
    <text evidence="2">The sequence shown here is derived from an EMBL/GenBank/DDBJ whole genome shotgun (WGS) entry which is preliminary data.</text>
</comment>
<proteinExistence type="predicted"/>
<dbReference type="EMBL" id="JBITYG010000010">
    <property type="protein sequence ID" value="MFI9104760.1"/>
    <property type="molecule type" value="Genomic_DNA"/>
</dbReference>
<reference evidence="2 3" key="1">
    <citation type="submission" date="2024-10" db="EMBL/GenBank/DDBJ databases">
        <title>The Natural Products Discovery Center: Release of the First 8490 Sequenced Strains for Exploring Actinobacteria Biosynthetic Diversity.</title>
        <authorList>
            <person name="Kalkreuter E."/>
            <person name="Kautsar S.A."/>
            <person name="Yang D."/>
            <person name="Bader C.D."/>
            <person name="Teijaro C.N."/>
            <person name="Fluegel L."/>
            <person name="Davis C.M."/>
            <person name="Simpson J.R."/>
            <person name="Lauterbach L."/>
            <person name="Steele A.D."/>
            <person name="Gui C."/>
            <person name="Meng S."/>
            <person name="Li G."/>
            <person name="Viehrig K."/>
            <person name="Ye F."/>
            <person name="Su P."/>
            <person name="Kiefer A.F."/>
            <person name="Nichols A."/>
            <person name="Cepeda A.J."/>
            <person name="Yan W."/>
            <person name="Fan B."/>
            <person name="Jiang Y."/>
            <person name="Adhikari A."/>
            <person name="Zheng C.-J."/>
            <person name="Schuster L."/>
            <person name="Cowan T.M."/>
            <person name="Smanski M.J."/>
            <person name="Chevrette M.G."/>
            <person name="De Carvalho L.P.S."/>
            <person name="Shen B."/>
        </authorList>
    </citation>
    <scope>NUCLEOTIDE SEQUENCE [LARGE SCALE GENOMIC DNA]</scope>
    <source>
        <strain evidence="2 3">NPDC053399</strain>
    </source>
</reference>
<organism evidence="2 3">
    <name type="scientific">Streptomyces fildesensis</name>
    <dbReference type="NCBI Taxonomy" id="375757"/>
    <lineage>
        <taxon>Bacteria</taxon>
        <taxon>Bacillati</taxon>
        <taxon>Actinomycetota</taxon>
        <taxon>Actinomycetes</taxon>
        <taxon>Kitasatosporales</taxon>
        <taxon>Streptomycetaceae</taxon>
        <taxon>Streptomyces</taxon>
    </lineage>
</organism>
<feature type="compositionally biased region" description="Polar residues" evidence="1">
    <location>
        <begin position="1"/>
        <end position="18"/>
    </location>
</feature>
<gene>
    <name evidence="2" type="ORF">ACIGXA_30025</name>
</gene>